<dbReference type="EMBL" id="VDFN01000002">
    <property type="protein sequence ID" value="MQS44582.1"/>
    <property type="molecule type" value="Genomic_DNA"/>
</dbReference>
<sequence length="394" mass="46926">MENIYNEKYYDLTKYIGYLSPRLDNDGNQILRRKGYKDDGFDVFAMVVQGLRDRLLMFCRLIEDPDPIVDEITKYLSNPKNPLRVPDKETELVKFLKQLKDMDLPDKMPIDYVQIHIGEFVKHEVYVIDFRNLMYGDQQRFDSDPRKLVKFDNKTKKKLQDAFDQLRLNYWDRDYFRVDSDNEDDFLSWIGSEYWRIKVNYHNGRIISSSGAAEYPLEYNTLKIIYQFVQNEILPEQKRILASLMFKHQRIFAEKGPTIEDNKYFPIVKNIRIFEKMKLAQYDIAVIPDDYDEIDNMVKTEHEVIDDLGGDLADYFNRETDITNANLQDKLAKYSLKHREIDFESVDVSGMPGEEVLLIIYDVFQVDRFVENLYETLCSQGYMLNWMYRLLEVG</sequence>
<evidence type="ECO:0000313" key="1">
    <source>
        <dbReference type="EMBL" id="MQS44582.1"/>
    </source>
</evidence>
<accession>A0ABW9P693</accession>
<gene>
    <name evidence="1" type="ORF">FHL03_03680</name>
</gene>
<evidence type="ECO:0000313" key="2">
    <source>
        <dbReference type="Proteomes" id="UP000436655"/>
    </source>
</evidence>
<reference evidence="1 2" key="1">
    <citation type="journal article" date="2019" name="Syst. Appl. Microbiol.">
        <title>Polyphasic characterization of two novel Lactobacillus spp. isolated from blown salami packages: Description of Lactobacillus halodurans sp. nov. and Lactobacillus salsicarnum sp. nov.</title>
        <authorList>
            <person name="Schuster J.A."/>
            <person name="Klingl A."/>
            <person name="Vogel R.F."/>
            <person name="Ehrmann M.A."/>
        </authorList>
    </citation>
    <scope>NUCLEOTIDE SEQUENCE [LARGE SCALE GENOMIC DNA]</scope>
    <source>
        <strain evidence="1 2">TMW 1.2098</strain>
    </source>
</reference>
<dbReference type="Proteomes" id="UP000436655">
    <property type="component" value="Unassembled WGS sequence"/>
</dbReference>
<comment type="caution">
    <text evidence="1">The sequence shown here is derived from an EMBL/GenBank/DDBJ whole genome shotgun (WGS) entry which is preliminary data.</text>
</comment>
<dbReference type="RefSeq" id="WP_153494187.1">
    <property type="nucleotide sequence ID" value="NZ_VDFN01000002.1"/>
</dbReference>
<keyword evidence="2" id="KW-1185">Reference proteome</keyword>
<protein>
    <submittedName>
        <fullName evidence="1">Uncharacterized protein</fullName>
    </submittedName>
</protein>
<name>A0ABW9P693_9LACO</name>
<organism evidence="1 2">
    <name type="scientific">Companilactobacillus mishanensis</name>
    <dbReference type="NCBI Taxonomy" id="2486008"/>
    <lineage>
        <taxon>Bacteria</taxon>
        <taxon>Bacillati</taxon>
        <taxon>Bacillota</taxon>
        <taxon>Bacilli</taxon>
        <taxon>Lactobacillales</taxon>
        <taxon>Lactobacillaceae</taxon>
        <taxon>Companilactobacillus</taxon>
    </lineage>
</organism>
<proteinExistence type="predicted"/>